<comment type="caution">
    <text evidence="7">The sequence shown here is derived from an EMBL/GenBank/DDBJ whole genome shotgun (WGS) entry which is preliminary data.</text>
</comment>
<dbReference type="AlphaFoldDB" id="A0A923N428"/>
<comment type="similarity">
    <text evidence="5">Belongs to the Rap family.</text>
</comment>
<protein>
    <submittedName>
        <fullName evidence="7">Tetratricopeptide repeat protein</fullName>
    </submittedName>
</protein>
<keyword evidence="8" id="KW-1185">Reference proteome</keyword>
<evidence type="ECO:0000313" key="8">
    <source>
        <dbReference type="Proteomes" id="UP000603640"/>
    </source>
</evidence>
<dbReference type="InterPro" id="IPR019734">
    <property type="entry name" value="TPR_rpt"/>
</dbReference>
<dbReference type="SUPFAM" id="SSF48452">
    <property type="entry name" value="TPR-like"/>
    <property type="match status" value="2"/>
</dbReference>
<comment type="subcellular location">
    <subcellularLocation>
        <location evidence="1">Cytoplasm</location>
    </subcellularLocation>
</comment>
<sequence length="301" mass="34434">MKKLLLIISAFYMLGCDGSYKDANSVSWIDRSSEFQSFINDEEYQKAFQIAGEQVKIAEDVFPNSRRLADWCNNLGLAYYHLHQYEEAIKLLEKSYMLNTRLGLSNATTYRNLALVYSNLKDLVSAEAYIRRALEGYARDSVTDSTSIFHSKTILALIQIEQGDIGNSVKLVNEVLAYGNRHEDSTFITDAISAQVTLYIYKGQYDVALEGLNKLLKYYKREQHHEKFSKALNSVGSLYYMNRNFSKAIEYFDSAASYNYNMFGDSAMIGLYVKNISHTYKVSGDSVMAKKYSDMYNSIKK</sequence>
<keyword evidence="4 6" id="KW-0802">TPR repeat</keyword>
<dbReference type="PANTHER" id="PTHR46630:SF1">
    <property type="entry name" value="TETRATRICOPEPTIDE REPEAT PROTEIN 29"/>
    <property type="match status" value="1"/>
</dbReference>
<name>A0A923N428_9BACT</name>
<dbReference type="Pfam" id="PF13374">
    <property type="entry name" value="TPR_10"/>
    <property type="match status" value="1"/>
</dbReference>
<dbReference type="Pfam" id="PF07719">
    <property type="entry name" value="TPR_2"/>
    <property type="match status" value="1"/>
</dbReference>
<dbReference type="EMBL" id="JACRVF010000001">
    <property type="protein sequence ID" value="MBC5991332.1"/>
    <property type="molecule type" value="Genomic_DNA"/>
</dbReference>
<evidence type="ECO:0000256" key="2">
    <source>
        <dbReference type="ARBA" id="ARBA00022490"/>
    </source>
</evidence>
<keyword evidence="2" id="KW-0963">Cytoplasm</keyword>
<evidence type="ECO:0000313" key="7">
    <source>
        <dbReference type="EMBL" id="MBC5991332.1"/>
    </source>
</evidence>
<dbReference type="PROSITE" id="PS50005">
    <property type="entry name" value="TPR"/>
    <property type="match status" value="2"/>
</dbReference>
<dbReference type="InterPro" id="IPR013105">
    <property type="entry name" value="TPR_2"/>
</dbReference>
<feature type="repeat" description="TPR" evidence="6">
    <location>
        <begin position="69"/>
        <end position="102"/>
    </location>
</feature>
<evidence type="ECO:0000256" key="4">
    <source>
        <dbReference type="ARBA" id="ARBA00022803"/>
    </source>
</evidence>
<dbReference type="InterPro" id="IPR011990">
    <property type="entry name" value="TPR-like_helical_dom_sf"/>
</dbReference>
<organism evidence="7 8">
    <name type="scientific">Pontibacter cellulosilyticus</name>
    <dbReference type="NCBI Taxonomy" id="1720253"/>
    <lineage>
        <taxon>Bacteria</taxon>
        <taxon>Pseudomonadati</taxon>
        <taxon>Bacteroidota</taxon>
        <taxon>Cytophagia</taxon>
        <taxon>Cytophagales</taxon>
        <taxon>Hymenobacteraceae</taxon>
        <taxon>Pontibacter</taxon>
    </lineage>
</organism>
<reference evidence="7" key="1">
    <citation type="submission" date="2020-08" db="EMBL/GenBank/DDBJ databases">
        <title>Pontibacter sp. SD6 16S ribosomal RNA gene Genome sequencing and assembly.</title>
        <authorList>
            <person name="Kang M."/>
        </authorList>
    </citation>
    <scope>NUCLEOTIDE SEQUENCE</scope>
    <source>
        <strain evidence="7">SD6</strain>
    </source>
</reference>
<dbReference type="GO" id="GO:0005737">
    <property type="term" value="C:cytoplasm"/>
    <property type="evidence" value="ECO:0007669"/>
    <property type="project" value="UniProtKB-SubCell"/>
</dbReference>
<accession>A0A923N428</accession>
<evidence type="ECO:0000256" key="6">
    <source>
        <dbReference type="PROSITE-ProRule" id="PRU00339"/>
    </source>
</evidence>
<dbReference type="Gene3D" id="1.25.40.10">
    <property type="entry name" value="Tetratricopeptide repeat domain"/>
    <property type="match status" value="2"/>
</dbReference>
<keyword evidence="3" id="KW-0677">Repeat</keyword>
<dbReference type="RefSeq" id="WP_187065342.1">
    <property type="nucleotide sequence ID" value="NZ_JACRVF010000001.1"/>
</dbReference>
<feature type="repeat" description="TPR" evidence="6">
    <location>
        <begin position="229"/>
        <end position="262"/>
    </location>
</feature>
<proteinExistence type="inferred from homology"/>
<evidence type="ECO:0000256" key="1">
    <source>
        <dbReference type="ARBA" id="ARBA00004496"/>
    </source>
</evidence>
<evidence type="ECO:0000256" key="3">
    <source>
        <dbReference type="ARBA" id="ARBA00022737"/>
    </source>
</evidence>
<dbReference type="PANTHER" id="PTHR46630">
    <property type="entry name" value="TETRATRICOPEPTIDE REPEAT PROTEIN 29"/>
    <property type="match status" value="1"/>
</dbReference>
<dbReference type="InterPro" id="IPR051476">
    <property type="entry name" value="Bac_ResReg_Asp_Phosphatase"/>
</dbReference>
<evidence type="ECO:0000256" key="5">
    <source>
        <dbReference type="ARBA" id="ARBA00038253"/>
    </source>
</evidence>
<gene>
    <name evidence="7" type="ORF">H8S84_00625</name>
</gene>
<dbReference type="Proteomes" id="UP000603640">
    <property type="component" value="Unassembled WGS sequence"/>
</dbReference>
<dbReference type="Pfam" id="PF13432">
    <property type="entry name" value="TPR_16"/>
    <property type="match status" value="1"/>
</dbReference>
<dbReference type="SMART" id="SM00028">
    <property type="entry name" value="TPR"/>
    <property type="match status" value="3"/>
</dbReference>